<evidence type="ECO:0000313" key="10">
    <source>
        <dbReference type="Proteomes" id="UP000196365"/>
    </source>
</evidence>
<keyword evidence="3" id="KW-0813">Transport</keyword>
<feature type="transmembrane region" description="Helical" evidence="8">
    <location>
        <begin position="9"/>
        <end position="31"/>
    </location>
</feature>
<feature type="transmembrane region" description="Helical" evidence="8">
    <location>
        <begin position="124"/>
        <end position="148"/>
    </location>
</feature>
<proteinExistence type="inferred from homology"/>
<feature type="transmembrane region" description="Helical" evidence="8">
    <location>
        <begin position="160"/>
        <end position="181"/>
    </location>
</feature>
<evidence type="ECO:0000256" key="8">
    <source>
        <dbReference type="SAM" id="Phobius"/>
    </source>
</evidence>
<dbReference type="PANTHER" id="PTHR30472">
    <property type="entry name" value="FERRIC ENTEROBACTIN TRANSPORT SYSTEM PERMEASE PROTEIN"/>
    <property type="match status" value="1"/>
</dbReference>
<reference evidence="9 10" key="1">
    <citation type="submission" date="2017-02" db="EMBL/GenBank/DDBJ databases">
        <authorList>
            <person name="Peterson S.W."/>
        </authorList>
    </citation>
    <scope>NUCLEOTIDE SEQUENCE [LARGE SCALE GENOMIC DNA]</scope>
    <source>
        <strain evidence="9 10">DSM 15102</strain>
    </source>
</reference>
<accession>A0A1T4MRT3</accession>
<evidence type="ECO:0000256" key="3">
    <source>
        <dbReference type="ARBA" id="ARBA00022448"/>
    </source>
</evidence>
<dbReference type="AlphaFoldDB" id="A0A1T4MRT3"/>
<keyword evidence="6 8" id="KW-1133">Transmembrane helix</keyword>
<name>A0A1T4MRT3_9FIRM</name>
<evidence type="ECO:0000256" key="4">
    <source>
        <dbReference type="ARBA" id="ARBA00022475"/>
    </source>
</evidence>
<dbReference type="InterPro" id="IPR037294">
    <property type="entry name" value="ABC_BtuC-like"/>
</dbReference>
<dbReference type="Pfam" id="PF01032">
    <property type="entry name" value="FecCD"/>
    <property type="match status" value="1"/>
</dbReference>
<keyword evidence="5 8" id="KW-0812">Transmembrane</keyword>
<dbReference type="GO" id="GO:0033214">
    <property type="term" value="P:siderophore-iron import into cell"/>
    <property type="evidence" value="ECO:0007669"/>
    <property type="project" value="TreeGrafter"/>
</dbReference>
<evidence type="ECO:0000313" key="9">
    <source>
        <dbReference type="EMBL" id="SJZ69611.1"/>
    </source>
</evidence>
<gene>
    <name evidence="9" type="ORF">SAMN02745973_01420</name>
</gene>
<comment type="similarity">
    <text evidence="2">Belongs to the binding-protein-dependent transport system permease family. FecCD subfamily.</text>
</comment>
<dbReference type="OrthoDB" id="9792889at2"/>
<evidence type="ECO:0000256" key="6">
    <source>
        <dbReference type="ARBA" id="ARBA00022989"/>
    </source>
</evidence>
<feature type="transmembrane region" description="Helical" evidence="8">
    <location>
        <begin position="71"/>
        <end position="88"/>
    </location>
</feature>
<keyword evidence="7 8" id="KW-0472">Membrane</keyword>
<feature type="transmembrane region" description="Helical" evidence="8">
    <location>
        <begin position="201"/>
        <end position="221"/>
    </location>
</feature>
<keyword evidence="10" id="KW-1185">Reference proteome</keyword>
<dbReference type="InterPro" id="IPR000522">
    <property type="entry name" value="ABC_transptr_permease_BtuC"/>
</dbReference>
<evidence type="ECO:0000256" key="5">
    <source>
        <dbReference type="ARBA" id="ARBA00022692"/>
    </source>
</evidence>
<dbReference type="GO" id="GO:0022857">
    <property type="term" value="F:transmembrane transporter activity"/>
    <property type="evidence" value="ECO:0007669"/>
    <property type="project" value="InterPro"/>
</dbReference>
<dbReference type="SUPFAM" id="SSF81345">
    <property type="entry name" value="ABC transporter involved in vitamin B12 uptake, BtuC"/>
    <property type="match status" value="1"/>
</dbReference>
<keyword evidence="4" id="KW-1003">Cell membrane</keyword>
<dbReference type="Gene3D" id="1.10.3470.10">
    <property type="entry name" value="ABC transporter involved in vitamin B12 uptake, BtuC"/>
    <property type="match status" value="1"/>
</dbReference>
<dbReference type="CDD" id="cd06550">
    <property type="entry name" value="TM_ABC_iron-siderophores_like"/>
    <property type="match status" value="1"/>
</dbReference>
<protein>
    <submittedName>
        <fullName evidence="9">Iron complex transport system permease protein</fullName>
    </submittedName>
</protein>
<comment type="subcellular location">
    <subcellularLocation>
        <location evidence="1">Cell membrane</location>
        <topology evidence="1">Multi-pass membrane protein</topology>
    </subcellularLocation>
</comment>
<dbReference type="RefSeq" id="WP_087678851.1">
    <property type="nucleotide sequence ID" value="NZ_FUWV01000008.1"/>
</dbReference>
<feature type="transmembrane region" description="Helical" evidence="8">
    <location>
        <begin position="100"/>
        <end position="118"/>
    </location>
</feature>
<dbReference type="GO" id="GO:0005886">
    <property type="term" value="C:plasma membrane"/>
    <property type="evidence" value="ECO:0007669"/>
    <property type="project" value="UniProtKB-SubCell"/>
</dbReference>
<dbReference type="FunFam" id="1.10.3470.10:FF:000001">
    <property type="entry name" value="Vitamin B12 ABC transporter permease BtuC"/>
    <property type="match status" value="1"/>
</dbReference>
<evidence type="ECO:0000256" key="1">
    <source>
        <dbReference type="ARBA" id="ARBA00004651"/>
    </source>
</evidence>
<evidence type="ECO:0000256" key="7">
    <source>
        <dbReference type="ARBA" id="ARBA00023136"/>
    </source>
</evidence>
<dbReference type="EMBL" id="FUWV01000008">
    <property type="protein sequence ID" value="SJZ69611.1"/>
    <property type="molecule type" value="Genomic_DNA"/>
</dbReference>
<dbReference type="Proteomes" id="UP000196365">
    <property type="component" value="Unassembled WGS sequence"/>
</dbReference>
<feature type="transmembrane region" description="Helical" evidence="8">
    <location>
        <begin position="315"/>
        <end position="334"/>
    </location>
</feature>
<feature type="transmembrane region" description="Helical" evidence="8">
    <location>
        <begin position="289"/>
        <end position="308"/>
    </location>
</feature>
<evidence type="ECO:0000256" key="2">
    <source>
        <dbReference type="ARBA" id="ARBA00007935"/>
    </source>
</evidence>
<dbReference type="PANTHER" id="PTHR30472:SF25">
    <property type="entry name" value="ABC TRANSPORTER PERMEASE PROTEIN MJ0876-RELATED"/>
    <property type="match status" value="1"/>
</dbReference>
<organism evidence="9 10">
    <name type="scientific">Garciella nitratireducens DSM 15102</name>
    <dbReference type="NCBI Taxonomy" id="1121911"/>
    <lineage>
        <taxon>Bacteria</taxon>
        <taxon>Bacillati</taxon>
        <taxon>Bacillota</taxon>
        <taxon>Clostridia</taxon>
        <taxon>Eubacteriales</taxon>
        <taxon>Eubacteriaceae</taxon>
        <taxon>Garciella</taxon>
    </lineage>
</organism>
<sequence length="342" mass="37334">MRKRVLEKYFIGLVILGCFLTVIICTTIGVADISVRQTMQILIYKMIGWGNIEGIKDSTIAIIWNLRFPRVLLALLVGGTLSICGAAYQGIFKNPMADPFLLGVSSGAALGASVGIILNLNIQFLGLNFISILAFIFALLTLIMVYNISRVGNKVPIPTLLLSGVAMSQFLSAINSILMIFSDKVNQIIYWTLGSLNGKSWNELILLFPYVVISFFVLYGLHRQMDIMLLGEDSASQLGVNTERLKLVVLVVTALITAASVSITGIIGFVGLIIPHIVRIFVGPKHKKIYPYSFLLGGVFLIVCDTIARSLTKQEIPVGVITAVFGGPFFIYLLKKRKSGGL</sequence>
<feature type="transmembrane region" description="Helical" evidence="8">
    <location>
        <begin position="247"/>
        <end position="277"/>
    </location>
</feature>